<keyword evidence="2" id="KW-1185">Reference proteome</keyword>
<proteinExistence type="predicted"/>
<sequence>MSGSNSTTIRSASTTLTTLTLFKGSWTRWLQSIPAQKFFVSLPASKAAASSGYIPKEVLISQVLPFVKSSPKFGGIMLWDRFHDWKCGYSDIGVIGKEGMLYYYEFICN</sequence>
<name>A0ACC0PCA6_RHOML</name>
<accession>A0ACC0PCA6</accession>
<evidence type="ECO:0000313" key="2">
    <source>
        <dbReference type="Proteomes" id="UP001062846"/>
    </source>
</evidence>
<dbReference type="Proteomes" id="UP001062846">
    <property type="component" value="Chromosome 3"/>
</dbReference>
<gene>
    <name evidence="1" type="ORF">RHMOL_Rhmol03G0063600</name>
</gene>
<evidence type="ECO:0000313" key="1">
    <source>
        <dbReference type="EMBL" id="KAI8562801.1"/>
    </source>
</evidence>
<protein>
    <submittedName>
        <fullName evidence="1">Uncharacterized protein</fullName>
    </submittedName>
</protein>
<comment type="caution">
    <text evidence="1">The sequence shown here is derived from an EMBL/GenBank/DDBJ whole genome shotgun (WGS) entry which is preliminary data.</text>
</comment>
<organism evidence="1 2">
    <name type="scientific">Rhododendron molle</name>
    <name type="common">Chinese azalea</name>
    <name type="synonym">Azalea mollis</name>
    <dbReference type="NCBI Taxonomy" id="49168"/>
    <lineage>
        <taxon>Eukaryota</taxon>
        <taxon>Viridiplantae</taxon>
        <taxon>Streptophyta</taxon>
        <taxon>Embryophyta</taxon>
        <taxon>Tracheophyta</taxon>
        <taxon>Spermatophyta</taxon>
        <taxon>Magnoliopsida</taxon>
        <taxon>eudicotyledons</taxon>
        <taxon>Gunneridae</taxon>
        <taxon>Pentapetalae</taxon>
        <taxon>asterids</taxon>
        <taxon>Ericales</taxon>
        <taxon>Ericaceae</taxon>
        <taxon>Ericoideae</taxon>
        <taxon>Rhodoreae</taxon>
        <taxon>Rhododendron</taxon>
    </lineage>
</organism>
<reference evidence="1" key="1">
    <citation type="submission" date="2022-02" db="EMBL/GenBank/DDBJ databases">
        <title>Plant Genome Project.</title>
        <authorList>
            <person name="Zhang R.-G."/>
        </authorList>
    </citation>
    <scope>NUCLEOTIDE SEQUENCE</scope>
    <source>
        <strain evidence="1">AT1</strain>
    </source>
</reference>
<dbReference type="EMBL" id="CM046390">
    <property type="protein sequence ID" value="KAI8562801.1"/>
    <property type="molecule type" value="Genomic_DNA"/>
</dbReference>